<feature type="region of interest" description="Disordered" evidence="1">
    <location>
        <begin position="1"/>
        <end position="32"/>
    </location>
</feature>
<evidence type="ECO:0000259" key="2">
    <source>
        <dbReference type="Pfam" id="PF26136"/>
    </source>
</evidence>
<gene>
    <name evidence="3" type="ORF">AAFH96_26750</name>
</gene>
<dbReference type="Proteomes" id="UP001582793">
    <property type="component" value="Unassembled WGS sequence"/>
</dbReference>
<organism evidence="3 4">
    <name type="scientific">Polymorphospora lycopeni</name>
    <dbReference type="NCBI Taxonomy" id="3140240"/>
    <lineage>
        <taxon>Bacteria</taxon>
        <taxon>Bacillati</taxon>
        <taxon>Actinomycetota</taxon>
        <taxon>Actinomycetes</taxon>
        <taxon>Micromonosporales</taxon>
        <taxon>Micromonosporaceae</taxon>
        <taxon>Polymorphospora</taxon>
    </lineage>
</organism>
<dbReference type="Pfam" id="PF26136">
    <property type="entry name" value="SCO6045_C"/>
    <property type="match status" value="1"/>
</dbReference>
<proteinExistence type="predicted"/>
<protein>
    <recommendedName>
        <fullName evidence="2">SCO6045-like C-terminal domain-containing protein</fullName>
    </recommendedName>
</protein>
<feature type="domain" description="SCO6045-like C-terminal" evidence="2">
    <location>
        <begin position="35"/>
        <end position="118"/>
    </location>
</feature>
<evidence type="ECO:0000313" key="4">
    <source>
        <dbReference type="Proteomes" id="UP001582793"/>
    </source>
</evidence>
<reference evidence="3 4" key="1">
    <citation type="submission" date="2024-04" db="EMBL/GenBank/DDBJ databases">
        <title>Polymorphospora sp. isolated from Baiyangdian Lake in Xiong'an New Area.</title>
        <authorList>
            <person name="Zhang X."/>
            <person name="Liu J."/>
        </authorList>
    </citation>
    <scope>NUCLEOTIDE SEQUENCE [LARGE SCALE GENOMIC DNA]</scope>
    <source>
        <strain evidence="3 4">2-325</strain>
    </source>
</reference>
<feature type="compositionally biased region" description="Pro residues" evidence="1">
    <location>
        <begin position="11"/>
        <end position="20"/>
    </location>
</feature>
<evidence type="ECO:0000256" key="1">
    <source>
        <dbReference type="SAM" id="MobiDB-lite"/>
    </source>
</evidence>
<comment type="caution">
    <text evidence="3">The sequence shown here is derived from an EMBL/GenBank/DDBJ whole genome shotgun (WGS) entry which is preliminary data.</text>
</comment>
<dbReference type="RefSeq" id="WP_375736040.1">
    <property type="nucleotide sequence ID" value="NZ_JBCGDC010000102.1"/>
</dbReference>
<dbReference type="InterPro" id="IPR058711">
    <property type="entry name" value="SCO6045-like_C"/>
</dbReference>
<dbReference type="EMBL" id="JBCGDC010000102">
    <property type="protein sequence ID" value="MFB6396676.1"/>
    <property type="molecule type" value="Genomic_DNA"/>
</dbReference>
<sequence>MTAGSVQPGGGPAPLPPPAPAASHPPGSVQHGDLAARQAELVAALVAGAPVPAGFDERLVGIARGALLRKRAGDVARHWPLLAAGLGTDWTATFARFAATRPTRGSLRDGWDLARDLHAAGRLTGPARDELAAREATWHYRGTDAPRPRRLPALRRGDGTVVIQFAGRVHTLTLPGATDRSS</sequence>
<evidence type="ECO:0000313" key="3">
    <source>
        <dbReference type="EMBL" id="MFB6396676.1"/>
    </source>
</evidence>
<accession>A0ABV5D076</accession>
<keyword evidence="4" id="KW-1185">Reference proteome</keyword>
<name>A0ABV5D076_9ACTN</name>